<evidence type="ECO:0000256" key="2">
    <source>
        <dbReference type="ARBA" id="ARBA00022517"/>
    </source>
</evidence>
<evidence type="ECO:0000256" key="5">
    <source>
        <dbReference type="HAMAP-Rule" id="MF_00014"/>
    </source>
</evidence>
<evidence type="ECO:0000256" key="1">
    <source>
        <dbReference type="ARBA" id="ARBA00022490"/>
    </source>
</evidence>
<evidence type="ECO:0000256" key="4">
    <source>
        <dbReference type="ARBA" id="ARBA00023186"/>
    </source>
</evidence>
<evidence type="ECO:0000259" key="6">
    <source>
        <dbReference type="Pfam" id="PF01782"/>
    </source>
</evidence>
<reference evidence="8 9" key="1">
    <citation type="journal article" date="2023" name="Environ Microbiome">
        <title>A coral-associated actinobacterium mitigates coral bleaching under heat stress.</title>
        <authorList>
            <person name="Li J."/>
            <person name="Zou Y."/>
            <person name="Li Q."/>
            <person name="Zhang J."/>
            <person name="Bourne D.G."/>
            <person name="Lyu Y."/>
            <person name="Liu C."/>
            <person name="Zhang S."/>
        </authorList>
    </citation>
    <scope>NUCLEOTIDE SEQUENCE [LARGE SCALE GENOMIC DNA]</scope>
    <source>
        <strain evidence="8 9">SCSIO 13291</strain>
    </source>
</reference>
<comment type="subunit">
    <text evidence="5">Binds ribosomal protein uS19.</text>
</comment>
<evidence type="ECO:0000313" key="9">
    <source>
        <dbReference type="Proteomes" id="UP001434337"/>
    </source>
</evidence>
<comment type="function">
    <text evidence="5">An accessory protein needed during the final step in the assembly of 30S ribosomal subunit, possibly for assembly of the head region. Essential for efficient processing of 16S rRNA. May be needed both before and after RbfA during the maturation of 16S rRNA. It has affinity for free ribosomal 30S subunits but not for 70S ribosomes.</text>
</comment>
<dbReference type="PANTHER" id="PTHR33692:SF1">
    <property type="entry name" value="RIBOSOME MATURATION FACTOR RIMM"/>
    <property type="match status" value="1"/>
</dbReference>
<dbReference type="Proteomes" id="UP001434337">
    <property type="component" value="Chromosome"/>
</dbReference>
<dbReference type="InterPro" id="IPR011961">
    <property type="entry name" value="RimM"/>
</dbReference>
<name>A0ABZ3CAH2_9ACTN</name>
<dbReference type="RefSeq" id="WP_232549732.1">
    <property type="nucleotide sequence ID" value="NZ_CP115965.1"/>
</dbReference>
<gene>
    <name evidence="5 8" type="primary">rimM</name>
    <name evidence="8" type="ORF">PCC79_05880</name>
</gene>
<comment type="similarity">
    <text evidence="5">Belongs to the RimM family.</text>
</comment>
<dbReference type="InterPro" id="IPR056792">
    <property type="entry name" value="PRC_RimM"/>
</dbReference>
<keyword evidence="1 5" id="KW-0963">Cytoplasm</keyword>
<comment type="subcellular location">
    <subcellularLocation>
        <location evidence="5">Cytoplasm</location>
    </subcellularLocation>
</comment>
<accession>A0ABZ3CAH2</accession>
<dbReference type="Gene3D" id="2.40.30.60">
    <property type="entry name" value="RimM"/>
    <property type="match status" value="1"/>
</dbReference>
<dbReference type="HAMAP" id="MF_00014">
    <property type="entry name" value="Ribosome_mat_RimM"/>
    <property type="match status" value="1"/>
</dbReference>
<sequence length="176" mass="18966">MASEIDVLVGTVGRAHGLRGEVSVHVRTDEPERRFVPGARLRVTPPQGRASERTVREARWHSGTLLLAFEGVGDRTAAEALRGAELWVDVPADEAPMDADEFYDRQLVGLVVRDHTGAEAGRVREVLHLPAHDTLVVDTPTGQRLVPFVGALVPVVDLAAGFVQVADVGGLLTEQE</sequence>
<dbReference type="InterPro" id="IPR009000">
    <property type="entry name" value="Transl_B-barrel_sf"/>
</dbReference>
<dbReference type="Gene3D" id="2.30.30.240">
    <property type="entry name" value="PRC-barrel domain"/>
    <property type="match status" value="1"/>
</dbReference>
<feature type="domain" description="RimM N-terminal" evidence="6">
    <location>
        <begin position="9"/>
        <end position="89"/>
    </location>
</feature>
<dbReference type="InterPro" id="IPR011033">
    <property type="entry name" value="PRC_barrel-like_sf"/>
</dbReference>
<feature type="domain" description="Ribosome maturation factor RimM PRC barrel" evidence="7">
    <location>
        <begin position="106"/>
        <end position="167"/>
    </location>
</feature>
<keyword evidence="4 5" id="KW-0143">Chaperone</keyword>
<proteinExistence type="inferred from homology"/>
<dbReference type="SUPFAM" id="SSF50447">
    <property type="entry name" value="Translation proteins"/>
    <property type="match status" value="1"/>
</dbReference>
<keyword evidence="2 5" id="KW-0690">Ribosome biogenesis</keyword>
<organism evidence="8 9">
    <name type="scientific">Propioniciclava soli</name>
    <dbReference type="NCBI Taxonomy" id="2775081"/>
    <lineage>
        <taxon>Bacteria</taxon>
        <taxon>Bacillati</taxon>
        <taxon>Actinomycetota</taxon>
        <taxon>Actinomycetes</taxon>
        <taxon>Propionibacteriales</taxon>
        <taxon>Propionibacteriaceae</taxon>
        <taxon>Propioniciclava</taxon>
    </lineage>
</organism>
<keyword evidence="9" id="KW-1185">Reference proteome</keyword>
<dbReference type="Pfam" id="PF01782">
    <property type="entry name" value="RimM"/>
    <property type="match status" value="1"/>
</dbReference>
<protein>
    <recommendedName>
        <fullName evidence="5">Ribosome maturation factor RimM</fullName>
    </recommendedName>
</protein>
<keyword evidence="3 5" id="KW-0698">rRNA processing</keyword>
<dbReference type="PANTHER" id="PTHR33692">
    <property type="entry name" value="RIBOSOME MATURATION FACTOR RIMM"/>
    <property type="match status" value="1"/>
</dbReference>
<evidence type="ECO:0000259" key="7">
    <source>
        <dbReference type="Pfam" id="PF24986"/>
    </source>
</evidence>
<dbReference type="EMBL" id="CP115965">
    <property type="protein sequence ID" value="WZW99723.1"/>
    <property type="molecule type" value="Genomic_DNA"/>
</dbReference>
<comment type="domain">
    <text evidence="5">The PRC barrel domain binds ribosomal protein uS19.</text>
</comment>
<dbReference type="Pfam" id="PF24986">
    <property type="entry name" value="PRC_RimM"/>
    <property type="match status" value="1"/>
</dbReference>
<dbReference type="InterPro" id="IPR036976">
    <property type="entry name" value="RimM_N_sf"/>
</dbReference>
<dbReference type="InterPro" id="IPR002676">
    <property type="entry name" value="RimM_N"/>
</dbReference>
<evidence type="ECO:0000313" key="8">
    <source>
        <dbReference type="EMBL" id="WZW99723.1"/>
    </source>
</evidence>
<dbReference type="SUPFAM" id="SSF50346">
    <property type="entry name" value="PRC-barrel domain"/>
    <property type="match status" value="1"/>
</dbReference>
<dbReference type="NCBIfam" id="TIGR02273">
    <property type="entry name" value="16S_RimM"/>
    <property type="match status" value="1"/>
</dbReference>
<evidence type="ECO:0000256" key="3">
    <source>
        <dbReference type="ARBA" id="ARBA00022552"/>
    </source>
</evidence>